<evidence type="ECO:0000256" key="1">
    <source>
        <dbReference type="SAM" id="MobiDB-lite"/>
    </source>
</evidence>
<dbReference type="InterPro" id="IPR036249">
    <property type="entry name" value="Thioredoxin-like_sf"/>
</dbReference>
<dbReference type="GO" id="GO:0003756">
    <property type="term" value="F:protein disulfide isomerase activity"/>
    <property type="evidence" value="ECO:0007669"/>
    <property type="project" value="TreeGrafter"/>
</dbReference>
<keyword evidence="3" id="KW-1185">Reference proteome</keyword>
<dbReference type="OrthoDB" id="427280at2759"/>
<dbReference type="GO" id="GO:0005789">
    <property type="term" value="C:endoplasmic reticulum membrane"/>
    <property type="evidence" value="ECO:0007669"/>
    <property type="project" value="TreeGrafter"/>
</dbReference>
<dbReference type="Pfam" id="PF13848">
    <property type="entry name" value="Thioredoxin_6"/>
    <property type="match status" value="1"/>
</dbReference>
<feature type="region of interest" description="Disordered" evidence="1">
    <location>
        <begin position="1"/>
        <end position="24"/>
    </location>
</feature>
<dbReference type="Gene3D" id="3.40.30.10">
    <property type="entry name" value="Glutaredoxin"/>
    <property type="match status" value="3"/>
</dbReference>
<accession>A0A9C6SVW6</accession>
<organism evidence="3 4">
    <name type="scientific">Drosophila albomicans</name>
    <name type="common">Fruit fly</name>
    <dbReference type="NCBI Taxonomy" id="7291"/>
    <lineage>
        <taxon>Eukaryota</taxon>
        <taxon>Metazoa</taxon>
        <taxon>Ecdysozoa</taxon>
        <taxon>Arthropoda</taxon>
        <taxon>Hexapoda</taxon>
        <taxon>Insecta</taxon>
        <taxon>Pterygota</taxon>
        <taxon>Neoptera</taxon>
        <taxon>Endopterygota</taxon>
        <taxon>Diptera</taxon>
        <taxon>Brachycera</taxon>
        <taxon>Muscomorpha</taxon>
        <taxon>Ephydroidea</taxon>
        <taxon>Drosophilidae</taxon>
        <taxon>Drosophila</taxon>
    </lineage>
</organism>
<evidence type="ECO:0000259" key="2">
    <source>
        <dbReference type="PROSITE" id="PS51352"/>
    </source>
</evidence>
<gene>
    <name evidence="4" type="primary">LOC127565911</name>
</gene>
<evidence type="ECO:0000313" key="4">
    <source>
        <dbReference type="RefSeq" id="XP_051862790.1"/>
    </source>
</evidence>
<dbReference type="PROSITE" id="PS51352">
    <property type="entry name" value="THIOREDOXIN_2"/>
    <property type="match status" value="1"/>
</dbReference>
<dbReference type="PANTHER" id="PTHR46295">
    <property type="entry name" value="ENDOPLASMIC RETICULUM RESIDENT PROTEIN 44"/>
    <property type="match status" value="1"/>
</dbReference>
<name>A0A9C6SVW6_DROAB</name>
<dbReference type="GO" id="GO:0006457">
    <property type="term" value="P:protein folding"/>
    <property type="evidence" value="ECO:0007669"/>
    <property type="project" value="TreeGrafter"/>
</dbReference>
<dbReference type="GeneID" id="127565911"/>
<dbReference type="Pfam" id="PF00085">
    <property type="entry name" value="Thioredoxin"/>
    <property type="match status" value="1"/>
</dbReference>
<evidence type="ECO:0000313" key="3">
    <source>
        <dbReference type="Proteomes" id="UP000515160"/>
    </source>
</evidence>
<dbReference type="RefSeq" id="XP_051862790.1">
    <property type="nucleotide sequence ID" value="XM_052006830.1"/>
</dbReference>
<protein>
    <submittedName>
        <fullName evidence="4">Endoplasmic reticulum resident protein 44</fullName>
    </submittedName>
</protein>
<dbReference type="GO" id="GO:0005793">
    <property type="term" value="C:endoplasmic reticulum-Golgi intermediate compartment"/>
    <property type="evidence" value="ECO:0007669"/>
    <property type="project" value="TreeGrafter"/>
</dbReference>
<sequence length="446" mass="51654">MTNSNKSQSRSNDKDNDEDTADNVHDTGKHMMLLKNSLSQMFGFTAGEAIALNPKILSGVLHSNDLVLILFYSEQCRYSMQFMPVFDAAADQLRAEFGDNGKVSLAKLDCAAYPNLEDRFNIGKYPTIRIFRFGRVGKIEYRGERTLDALIQFIHKELRDPIEEFCSMSDLQQQKNQKNLVLGYFESSNHLEYEVFRKTSLALRDYHCHFYASFGDSAKSLNPSGRNKIVFQKNLALAEEEDLSSDYNGSMSGFSEMYKWIHDKCKPIFRELTFDNAEEISEEGRPWVILFHQQSDVKSGHELEKVIQMELMDELDKVNFVSVDATTFDFLFDIDRTEEELPVIFIDSVVHMYEFPKFEDIYIPGKLKQFIRDLYTGQLHISHHVEEFLAGEGDEEDDNRNQIKPTKIEVSTLAMQEEATTAKTRHKSKLKDYLPSRNRYTMRDEL</sequence>
<dbReference type="AlphaFoldDB" id="A0A9C6SVW6"/>
<reference evidence="4" key="1">
    <citation type="submission" date="2025-08" db="UniProtKB">
        <authorList>
            <consortium name="RefSeq"/>
        </authorList>
    </citation>
    <scope>IDENTIFICATION</scope>
    <source>
        <strain evidence="4">15112-1751.03</strain>
        <tissue evidence="4">Whole Adult</tissue>
    </source>
</reference>
<feature type="domain" description="Thioredoxin" evidence="2">
    <location>
        <begin position="35"/>
        <end position="159"/>
    </location>
</feature>
<proteinExistence type="predicted"/>
<dbReference type="InterPro" id="IPR013766">
    <property type="entry name" value="Thioredoxin_domain"/>
</dbReference>
<dbReference type="Proteomes" id="UP000515160">
    <property type="component" value="Chromosome 2R"/>
</dbReference>
<feature type="compositionally biased region" description="Polar residues" evidence="1">
    <location>
        <begin position="1"/>
        <end position="10"/>
    </location>
</feature>
<dbReference type="SUPFAM" id="SSF52833">
    <property type="entry name" value="Thioredoxin-like"/>
    <property type="match status" value="3"/>
</dbReference>
<dbReference type="InterPro" id="IPR052643">
    <property type="entry name" value="ERP44"/>
</dbReference>
<dbReference type="PANTHER" id="PTHR46295:SF1">
    <property type="entry name" value="ENDOPLASMIC RETICULUM RESIDENT PROTEIN 44"/>
    <property type="match status" value="1"/>
</dbReference>